<accession>A0A199VHZ3</accession>
<dbReference type="Pfam" id="PF12697">
    <property type="entry name" value="Abhydrolase_6"/>
    <property type="match status" value="1"/>
</dbReference>
<evidence type="ECO:0000313" key="5">
    <source>
        <dbReference type="RefSeq" id="XP_020084242.1"/>
    </source>
</evidence>
<dbReference type="Gramene" id="Aco009484.1.mrna1">
    <property type="protein sequence ID" value="Aco009484.1.mrna1"/>
    <property type="gene ID" value="Aco009484.1.path1"/>
</dbReference>
<dbReference type="Proteomes" id="UP000092600">
    <property type="component" value="Unassembled WGS sequence"/>
</dbReference>
<dbReference type="AlphaFoldDB" id="A0A199VHZ3"/>
<evidence type="ECO:0000313" key="4">
    <source>
        <dbReference type="Proteomes" id="UP000515123"/>
    </source>
</evidence>
<dbReference type="InterPro" id="IPR000073">
    <property type="entry name" value="AB_hydrolase_1"/>
</dbReference>
<dbReference type="PANTHER" id="PTHR43139:SF52">
    <property type="entry name" value="SI:DKEY-122A22.2"/>
    <property type="match status" value="1"/>
</dbReference>
<dbReference type="InterPro" id="IPR052370">
    <property type="entry name" value="Meta-cleavage_hydrolase"/>
</dbReference>
<evidence type="ECO:0000313" key="3">
    <source>
        <dbReference type="Proteomes" id="UP000092600"/>
    </source>
</evidence>
<dbReference type="Gene3D" id="3.40.50.1820">
    <property type="entry name" value="alpha/beta hydrolase"/>
    <property type="match status" value="1"/>
</dbReference>
<keyword evidence="4" id="KW-1185">Reference proteome</keyword>
<dbReference type="RefSeq" id="XP_020084242.1">
    <property type="nucleotide sequence ID" value="XM_020228653.1"/>
</dbReference>
<dbReference type="EMBL" id="LSRQ01001732">
    <property type="protein sequence ID" value="OAY76757.1"/>
    <property type="molecule type" value="Genomic_DNA"/>
</dbReference>
<name>A0A199VHZ3_ANACO</name>
<sequence length="319" mass="34869">MVFSILPLADALLRRSFIASGLRARTVAVDDDTTIHCWISAALAPQNGKPNPNPKSGSKPVILLIHGFGPSAMWQWRAQVAALAGRFDLVVPDLIFFGGSSTRSPLRSEAYQAAALARLLDALGVRRLAAAAGTSYGGFVAYHLARALGPARVARVVVASSDLLKSDDDDRAFLGRGAAAGVAAERVADLMLPGDVATIRALMGLAFYRPPRFVPDFVLRDIIRSLYNDKLEEKMELIKGVTVGKKDEFQLTPLEQEVLIIWGEHDQIFPVKKAFEVKRQLGEKAKLEILKKTGHMPQMEDSKRFNRILLNFLLDAPAS</sequence>
<proteinExistence type="predicted"/>
<reference evidence="5" key="2">
    <citation type="submission" date="2025-04" db="UniProtKB">
        <authorList>
            <consortium name="RefSeq"/>
        </authorList>
    </citation>
    <scope>IDENTIFICATION</scope>
    <source>
        <tissue evidence="5">Leaf</tissue>
    </source>
</reference>
<dbReference type="Proteomes" id="UP000515123">
    <property type="component" value="Linkage group 1"/>
</dbReference>
<evidence type="ECO:0000313" key="2">
    <source>
        <dbReference type="EMBL" id="OAY76757.1"/>
    </source>
</evidence>
<reference evidence="2 3" key="1">
    <citation type="journal article" date="2016" name="DNA Res.">
        <title>The draft genome of MD-2 pineapple using hybrid error correction of long reads.</title>
        <authorList>
            <person name="Redwan R.M."/>
            <person name="Saidin A."/>
            <person name="Kumar S.V."/>
        </authorList>
    </citation>
    <scope>NUCLEOTIDE SEQUENCE [LARGE SCALE GENOMIC DNA]</scope>
    <source>
        <strain evidence="3">cv. MD2</strain>
        <tissue evidence="2">Leaf</tissue>
    </source>
</reference>
<evidence type="ECO:0000259" key="1">
    <source>
        <dbReference type="Pfam" id="PF12697"/>
    </source>
</evidence>
<gene>
    <name evidence="5" type="primary">LOC109707411</name>
    <name evidence="2" type="ORF">ACMD2_07395</name>
</gene>
<dbReference type="STRING" id="4615.A0A199VHZ3"/>
<protein>
    <submittedName>
        <fullName evidence="5">Uncharacterized protein LOC109707411</fullName>
    </submittedName>
</protein>
<dbReference type="OrthoDB" id="6431331at2759"/>
<feature type="domain" description="AB hydrolase-1" evidence="1">
    <location>
        <begin position="62"/>
        <end position="307"/>
    </location>
</feature>
<dbReference type="InterPro" id="IPR029058">
    <property type="entry name" value="AB_hydrolase_fold"/>
</dbReference>
<dbReference type="PANTHER" id="PTHR43139">
    <property type="entry name" value="SI:DKEY-122A22.2"/>
    <property type="match status" value="1"/>
</dbReference>
<dbReference type="GeneID" id="109707411"/>
<dbReference type="PRINTS" id="PR00111">
    <property type="entry name" value="ABHYDROLASE"/>
</dbReference>
<dbReference type="SUPFAM" id="SSF53474">
    <property type="entry name" value="alpha/beta-Hydrolases"/>
    <property type="match status" value="1"/>
</dbReference>
<organism evidence="2 3">
    <name type="scientific">Ananas comosus</name>
    <name type="common">Pineapple</name>
    <name type="synonym">Ananas ananas</name>
    <dbReference type="NCBI Taxonomy" id="4615"/>
    <lineage>
        <taxon>Eukaryota</taxon>
        <taxon>Viridiplantae</taxon>
        <taxon>Streptophyta</taxon>
        <taxon>Embryophyta</taxon>
        <taxon>Tracheophyta</taxon>
        <taxon>Spermatophyta</taxon>
        <taxon>Magnoliopsida</taxon>
        <taxon>Liliopsida</taxon>
        <taxon>Poales</taxon>
        <taxon>Bromeliaceae</taxon>
        <taxon>Bromelioideae</taxon>
        <taxon>Ananas</taxon>
    </lineage>
</organism>